<feature type="domain" description="RNase III" evidence="11">
    <location>
        <begin position="16"/>
        <end position="145"/>
    </location>
</feature>
<name>A0A2H0WSP3_9BACT</name>
<accession>A0A2H0WSP3</accession>
<comment type="subunit">
    <text evidence="9">Homodimer.</text>
</comment>
<dbReference type="HAMAP" id="MF_00104">
    <property type="entry name" value="RNase_III"/>
    <property type="match status" value="1"/>
</dbReference>
<protein>
    <recommendedName>
        <fullName evidence="9">Ribonuclease 3</fullName>
        <ecNumber evidence="9">3.1.26.3</ecNumber>
    </recommendedName>
    <alternativeName>
        <fullName evidence="9">Ribonuclease III</fullName>
        <shortName evidence="9">RNase III</shortName>
    </alternativeName>
</protein>
<dbReference type="GO" id="GO:0006397">
    <property type="term" value="P:mRNA processing"/>
    <property type="evidence" value="ECO:0007669"/>
    <property type="project" value="UniProtKB-UniRule"/>
</dbReference>
<dbReference type="Gene3D" id="3.30.160.20">
    <property type="match status" value="1"/>
</dbReference>
<dbReference type="FunFam" id="1.10.1520.10:FF:000001">
    <property type="entry name" value="Ribonuclease 3"/>
    <property type="match status" value="1"/>
</dbReference>
<dbReference type="InterPro" id="IPR000999">
    <property type="entry name" value="RNase_III_dom"/>
</dbReference>
<dbReference type="SMART" id="SM00535">
    <property type="entry name" value="RIBOc"/>
    <property type="match status" value="1"/>
</dbReference>
<reference evidence="13" key="1">
    <citation type="submission" date="2017-09" db="EMBL/GenBank/DDBJ databases">
        <title>Depth-based differentiation of microbial function through sediment-hosted aquifers and enrichment of novel symbionts in the deep terrestrial subsurface.</title>
        <authorList>
            <person name="Probst A.J."/>
            <person name="Ladd B."/>
            <person name="Jarett J.K."/>
            <person name="Geller-Mcgrath D.E."/>
            <person name="Sieber C.M.K."/>
            <person name="Emerson J.B."/>
            <person name="Anantharaman K."/>
            <person name="Thomas B.C."/>
            <person name="Malmstrom R."/>
            <person name="Stieglmeier M."/>
            <person name="Klingl A."/>
            <person name="Woyke T."/>
            <person name="Ryan C.M."/>
            <person name="Banfield J.F."/>
        </authorList>
    </citation>
    <scope>NUCLEOTIDE SEQUENCE [LARGE SCALE GENOMIC DNA]</scope>
</reference>
<dbReference type="GO" id="GO:0004525">
    <property type="term" value="F:ribonuclease III activity"/>
    <property type="evidence" value="ECO:0007669"/>
    <property type="project" value="UniProtKB-UniRule"/>
</dbReference>
<dbReference type="GO" id="GO:0010468">
    <property type="term" value="P:regulation of gene expression"/>
    <property type="evidence" value="ECO:0007669"/>
    <property type="project" value="TreeGrafter"/>
</dbReference>
<evidence type="ECO:0000256" key="7">
    <source>
        <dbReference type="ARBA" id="ARBA00022801"/>
    </source>
</evidence>
<dbReference type="GO" id="GO:0046872">
    <property type="term" value="F:metal ion binding"/>
    <property type="evidence" value="ECO:0007669"/>
    <property type="project" value="UniProtKB-KW"/>
</dbReference>
<keyword evidence="9" id="KW-0699">rRNA-binding</keyword>
<dbReference type="Proteomes" id="UP000231198">
    <property type="component" value="Unassembled WGS sequence"/>
</dbReference>
<evidence type="ECO:0000313" key="13">
    <source>
        <dbReference type="Proteomes" id="UP000231198"/>
    </source>
</evidence>
<evidence type="ECO:0000256" key="8">
    <source>
        <dbReference type="ARBA" id="ARBA00022884"/>
    </source>
</evidence>
<comment type="similarity">
    <text evidence="2">Belongs to the ribonuclease III family.</text>
</comment>
<dbReference type="Pfam" id="PF14622">
    <property type="entry name" value="Ribonucleas_3_3"/>
    <property type="match status" value="1"/>
</dbReference>
<dbReference type="PANTHER" id="PTHR11207:SF0">
    <property type="entry name" value="RIBONUCLEASE 3"/>
    <property type="match status" value="1"/>
</dbReference>
<keyword evidence="3 9" id="KW-0698">rRNA processing</keyword>
<dbReference type="SUPFAM" id="SSF69065">
    <property type="entry name" value="RNase III domain-like"/>
    <property type="match status" value="1"/>
</dbReference>
<dbReference type="PANTHER" id="PTHR11207">
    <property type="entry name" value="RIBONUCLEASE III"/>
    <property type="match status" value="1"/>
</dbReference>
<comment type="function">
    <text evidence="9">Digests double-stranded RNA. Involved in the processing of primary rRNA transcript to yield the immediate precursors to the large and small rRNAs (23S and 16S). Processes some mRNAs, and tRNAs when they are encoded in the rRNA operon. Processes pre-crRNA and tracrRNA of type II CRISPR loci if present in the organism.</text>
</comment>
<feature type="active site" evidence="9">
    <location>
        <position position="134"/>
    </location>
</feature>
<feature type="binding site" evidence="9">
    <location>
        <position position="58"/>
    </location>
    <ligand>
        <name>Mg(2+)</name>
        <dbReference type="ChEBI" id="CHEBI:18420"/>
    </ligand>
</feature>
<dbReference type="PROSITE" id="PS00517">
    <property type="entry name" value="RNASE_3_1"/>
    <property type="match status" value="1"/>
</dbReference>
<dbReference type="SUPFAM" id="SSF54768">
    <property type="entry name" value="dsRNA-binding domain-like"/>
    <property type="match status" value="1"/>
</dbReference>
<evidence type="ECO:0000256" key="3">
    <source>
        <dbReference type="ARBA" id="ARBA00022552"/>
    </source>
</evidence>
<keyword evidence="8 9" id="KW-0694">RNA-binding</keyword>
<evidence type="ECO:0000256" key="6">
    <source>
        <dbReference type="ARBA" id="ARBA00022759"/>
    </source>
</evidence>
<dbReference type="SMART" id="SM00358">
    <property type="entry name" value="DSRM"/>
    <property type="match status" value="1"/>
</dbReference>
<dbReference type="GO" id="GO:0003725">
    <property type="term" value="F:double-stranded RNA binding"/>
    <property type="evidence" value="ECO:0007669"/>
    <property type="project" value="TreeGrafter"/>
</dbReference>
<dbReference type="EMBL" id="PEZG01000057">
    <property type="protein sequence ID" value="PIS15647.1"/>
    <property type="molecule type" value="Genomic_DNA"/>
</dbReference>
<organism evidence="12 13">
    <name type="scientific">Candidatus Roizmanbacteria bacterium CG09_land_8_20_14_0_10_41_9</name>
    <dbReference type="NCBI Taxonomy" id="1974850"/>
    <lineage>
        <taxon>Bacteria</taxon>
        <taxon>Candidatus Roizmaniibacteriota</taxon>
    </lineage>
</organism>
<comment type="subcellular location">
    <subcellularLocation>
        <location evidence="9">Cytoplasm</location>
    </subcellularLocation>
</comment>
<keyword evidence="9" id="KW-0819">tRNA processing</keyword>
<dbReference type="NCBIfam" id="TIGR02191">
    <property type="entry name" value="RNaseIII"/>
    <property type="match status" value="1"/>
</dbReference>
<comment type="cofactor">
    <cofactor evidence="9">
        <name>Mg(2+)</name>
        <dbReference type="ChEBI" id="CHEBI:18420"/>
    </cofactor>
</comment>
<evidence type="ECO:0000313" key="12">
    <source>
        <dbReference type="EMBL" id="PIS15647.1"/>
    </source>
</evidence>
<feature type="binding site" evidence="9">
    <location>
        <position position="134"/>
    </location>
    <ligand>
        <name>Mg(2+)</name>
        <dbReference type="ChEBI" id="CHEBI:18420"/>
    </ligand>
</feature>
<dbReference type="InterPro" id="IPR014720">
    <property type="entry name" value="dsRBD_dom"/>
</dbReference>
<evidence type="ECO:0000256" key="1">
    <source>
        <dbReference type="ARBA" id="ARBA00000109"/>
    </source>
</evidence>
<dbReference type="GO" id="GO:0019843">
    <property type="term" value="F:rRNA binding"/>
    <property type="evidence" value="ECO:0007669"/>
    <property type="project" value="UniProtKB-KW"/>
</dbReference>
<dbReference type="GO" id="GO:0005737">
    <property type="term" value="C:cytoplasm"/>
    <property type="evidence" value="ECO:0007669"/>
    <property type="project" value="UniProtKB-SubCell"/>
</dbReference>
<keyword evidence="4 9" id="KW-0507">mRNA processing</keyword>
<feature type="binding site" evidence="9">
    <location>
        <position position="131"/>
    </location>
    <ligand>
        <name>Mg(2+)</name>
        <dbReference type="ChEBI" id="CHEBI:18420"/>
    </ligand>
</feature>
<dbReference type="Pfam" id="PF00035">
    <property type="entry name" value="dsrm"/>
    <property type="match status" value="1"/>
</dbReference>
<comment type="catalytic activity">
    <reaction evidence="1 9">
        <text>Endonucleolytic cleavage to 5'-phosphomonoester.</text>
        <dbReference type="EC" id="3.1.26.3"/>
    </reaction>
</comment>
<dbReference type="Gene3D" id="1.10.1520.10">
    <property type="entry name" value="Ribonuclease III domain"/>
    <property type="match status" value="1"/>
</dbReference>
<dbReference type="GO" id="GO:0006364">
    <property type="term" value="P:rRNA processing"/>
    <property type="evidence" value="ECO:0007669"/>
    <property type="project" value="UniProtKB-UniRule"/>
</dbReference>
<keyword evidence="9" id="KW-0460">Magnesium</keyword>
<dbReference type="CDD" id="cd00593">
    <property type="entry name" value="RIBOc"/>
    <property type="match status" value="1"/>
</dbReference>
<evidence type="ECO:0000259" key="10">
    <source>
        <dbReference type="PROSITE" id="PS50137"/>
    </source>
</evidence>
<feature type="domain" description="DRBM" evidence="10">
    <location>
        <begin position="174"/>
        <end position="243"/>
    </location>
</feature>
<evidence type="ECO:0000256" key="5">
    <source>
        <dbReference type="ARBA" id="ARBA00022722"/>
    </source>
</evidence>
<keyword evidence="9" id="KW-0479">Metal-binding</keyword>
<feature type="active site" evidence="9">
    <location>
        <position position="62"/>
    </location>
</feature>
<dbReference type="EC" id="3.1.26.3" evidence="9"/>
<keyword evidence="7 9" id="KW-0378">Hydrolase</keyword>
<dbReference type="GO" id="GO:0008033">
    <property type="term" value="P:tRNA processing"/>
    <property type="evidence" value="ECO:0007669"/>
    <property type="project" value="UniProtKB-KW"/>
</dbReference>
<dbReference type="AlphaFoldDB" id="A0A2H0WSP3"/>
<evidence type="ECO:0000256" key="9">
    <source>
        <dbReference type="HAMAP-Rule" id="MF_00104"/>
    </source>
</evidence>
<evidence type="ECO:0000256" key="4">
    <source>
        <dbReference type="ARBA" id="ARBA00022664"/>
    </source>
</evidence>
<proteinExistence type="inferred from homology"/>
<dbReference type="PROSITE" id="PS50142">
    <property type="entry name" value="RNASE_3_2"/>
    <property type="match status" value="1"/>
</dbReference>
<evidence type="ECO:0000259" key="11">
    <source>
        <dbReference type="PROSITE" id="PS50142"/>
    </source>
</evidence>
<keyword evidence="5 9" id="KW-0540">Nuclease</keyword>
<dbReference type="PROSITE" id="PS50137">
    <property type="entry name" value="DS_RBD"/>
    <property type="match status" value="1"/>
</dbReference>
<sequence length="244" mass="28079">MPYWAKFINNTMPGNLKKLEETIHIQFRDKSLIENVFVHRSYLNEHKRFHLPSNEKLEFLGDSVLSLITSVYLFKNYPDFQEGDYTEIKSSIVKTESLAIAARTLRLGDYIYLSKGEEQGMGRVNSNILADCFEALIGCIFIDQSFEAAYDFVVRYLFKSNNLDGVIEAKSYLSAKSNLQEYIQRKFKVLPSYRVLDQKGPEHDRIFRIGVFLKSKKMGEGVASSKKLAEEKAAQVAFENRKSL</sequence>
<evidence type="ECO:0000256" key="2">
    <source>
        <dbReference type="ARBA" id="ARBA00010183"/>
    </source>
</evidence>
<keyword evidence="9" id="KW-0963">Cytoplasm</keyword>
<dbReference type="InterPro" id="IPR036389">
    <property type="entry name" value="RNase_III_sf"/>
</dbReference>
<dbReference type="CDD" id="cd10845">
    <property type="entry name" value="DSRM_RNAse_III_family"/>
    <property type="match status" value="1"/>
</dbReference>
<gene>
    <name evidence="9 12" type="primary">rnc</name>
    <name evidence="12" type="ORF">COT62_02725</name>
</gene>
<keyword evidence="6 9" id="KW-0255">Endonuclease</keyword>
<dbReference type="InterPro" id="IPR011907">
    <property type="entry name" value="RNase_III"/>
</dbReference>
<comment type="caution">
    <text evidence="12">The sequence shown here is derived from an EMBL/GenBank/DDBJ whole genome shotgun (WGS) entry which is preliminary data.</text>
</comment>